<name>A0AAN9N515_PHACN</name>
<evidence type="ECO:0000313" key="2">
    <source>
        <dbReference type="Proteomes" id="UP001374584"/>
    </source>
</evidence>
<dbReference type="Proteomes" id="UP001374584">
    <property type="component" value="Unassembled WGS sequence"/>
</dbReference>
<evidence type="ECO:0000313" key="1">
    <source>
        <dbReference type="EMBL" id="KAK7366451.1"/>
    </source>
</evidence>
<organism evidence="1 2">
    <name type="scientific">Phaseolus coccineus</name>
    <name type="common">Scarlet runner bean</name>
    <name type="synonym">Phaseolus multiflorus</name>
    <dbReference type="NCBI Taxonomy" id="3886"/>
    <lineage>
        <taxon>Eukaryota</taxon>
        <taxon>Viridiplantae</taxon>
        <taxon>Streptophyta</taxon>
        <taxon>Embryophyta</taxon>
        <taxon>Tracheophyta</taxon>
        <taxon>Spermatophyta</taxon>
        <taxon>Magnoliopsida</taxon>
        <taxon>eudicotyledons</taxon>
        <taxon>Gunneridae</taxon>
        <taxon>Pentapetalae</taxon>
        <taxon>rosids</taxon>
        <taxon>fabids</taxon>
        <taxon>Fabales</taxon>
        <taxon>Fabaceae</taxon>
        <taxon>Papilionoideae</taxon>
        <taxon>50 kb inversion clade</taxon>
        <taxon>NPAAA clade</taxon>
        <taxon>indigoferoid/millettioid clade</taxon>
        <taxon>Phaseoleae</taxon>
        <taxon>Phaseolus</taxon>
    </lineage>
</organism>
<comment type="caution">
    <text evidence="1">The sequence shown here is derived from an EMBL/GenBank/DDBJ whole genome shotgun (WGS) entry which is preliminary data.</text>
</comment>
<dbReference type="EMBL" id="JAYMYR010000004">
    <property type="protein sequence ID" value="KAK7366451.1"/>
    <property type="molecule type" value="Genomic_DNA"/>
</dbReference>
<gene>
    <name evidence="1" type="ORF">VNO80_08441</name>
</gene>
<dbReference type="AlphaFoldDB" id="A0AAN9N515"/>
<sequence length="66" mass="7004">MIATSGRTNKKFRVLLLAPLIVLQTTVGPILARWWCRAAALLAELTGRKQVLDDRASAAVAGGMAA</sequence>
<proteinExistence type="predicted"/>
<keyword evidence="2" id="KW-1185">Reference proteome</keyword>
<reference evidence="1 2" key="1">
    <citation type="submission" date="2024-01" db="EMBL/GenBank/DDBJ databases">
        <title>The genomes of 5 underutilized Papilionoideae crops provide insights into root nodulation and disease resistanc.</title>
        <authorList>
            <person name="Jiang F."/>
        </authorList>
    </citation>
    <scope>NUCLEOTIDE SEQUENCE [LARGE SCALE GENOMIC DNA]</scope>
    <source>
        <strain evidence="1">JINMINGXINNONG_FW02</strain>
        <tissue evidence="1">Leaves</tissue>
    </source>
</reference>
<protein>
    <submittedName>
        <fullName evidence="1">Uncharacterized protein</fullName>
    </submittedName>
</protein>
<accession>A0AAN9N515</accession>